<dbReference type="AlphaFoldDB" id="A0A5J4P7K1"/>
<dbReference type="SUPFAM" id="SSF51905">
    <property type="entry name" value="FAD/NAD(P)-binding domain"/>
    <property type="match status" value="1"/>
</dbReference>
<dbReference type="EC" id="1.3.5.1" evidence="5"/>
<evidence type="ECO:0000259" key="3">
    <source>
        <dbReference type="Pfam" id="PF00890"/>
    </source>
</evidence>
<dbReference type="Gene3D" id="3.50.50.60">
    <property type="entry name" value="FAD/NAD(P)-binding domain"/>
    <property type="match status" value="1"/>
</dbReference>
<name>A0A5J4P7K1_9ZZZZ</name>
<sequence length="195" mass="22254">YGNLFDMYEEISDENPYKTPMMIYPAIHYTMGGIWVDYELMTSIPGLFAIGEANFSDHGANRLGASALMQGLADGYFVLPYTIQNYLADQIQVPRFSIDLPEFVETEKAIKDKINKIKAVNGKQSVDSIHKKLGRIMWDFVGMARTKESLQKALKEIQEVEKEFWSDVRIPGDTNELNIELEKALRLNDFIETGM</sequence>
<evidence type="ECO:0000259" key="4">
    <source>
        <dbReference type="Pfam" id="PF02910"/>
    </source>
</evidence>
<dbReference type="PANTHER" id="PTHR11632:SF53">
    <property type="entry name" value="SUCCINATE DEHYDROGENASE FLAVOPROTEIN SUBUNIT"/>
    <property type="match status" value="1"/>
</dbReference>
<dbReference type="GO" id="GO:0009055">
    <property type="term" value="F:electron transfer activity"/>
    <property type="evidence" value="ECO:0007669"/>
    <property type="project" value="TreeGrafter"/>
</dbReference>
<dbReference type="Pfam" id="PF00890">
    <property type="entry name" value="FAD_binding_2"/>
    <property type="match status" value="1"/>
</dbReference>
<dbReference type="InterPro" id="IPR037099">
    <property type="entry name" value="Fum_R/Succ_DH_flav-like_C_sf"/>
</dbReference>
<feature type="non-terminal residue" evidence="5">
    <location>
        <position position="195"/>
    </location>
</feature>
<dbReference type="Gene3D" id="1.20.58.100">
    <property type="entry name" value="Fumarate reductase/succinate dehydrogenase flavoprotein-like, C-terminal domain"/>
    <property type="match status" value="1"/>
</dbReference>
<keyword evidence="2 5" id="KW-0560">Oxidoreductase</keyword>
<evidence type="ECO:0000313" key="5">
    <source>
        <dbReference type="EMBL" id="KAA6305425.1"/>
    </source>
</evidence>
<dbReference type="InterPro" id="IPR036188">
    <property type="entry name" value="FAD/NAD-bd_sf"/>
</dbReference>
<comment type="caution">
    <text evidence="5">The sequence shown here is derived from an EMBL/GenBank/DDBJ whole genome shotgun (WGS) entry which is preliminary data.</text>
</comment>
<dbReference type="InterPro" id="IPR027477">
    <property type="entry name" value="Succ_DH/fumarate_Rdtase_cat_sf"/>
</dbReference>
<gene>
    <name evidence="5" type="ORF">EZS27_042922</name>
</gene>
<dbReference type="InterPro" id="IPR015939">
    <property type="entry name" value="Fum_Rdtase/Succ_DH_flav-like_C"/>
</dbReference>
<dbReference type="InterPro" id="IPR003953">
    <property type="entry name" value="FAD-dep_OxRdtase_2_FAD-bd"/>
</dbReference>
<dbReference type="GO" id="GO:0050660">
    <property type="term" value="F:flavin adenine dinucleotide binding"/>
    <property type="evidence" value="ECO:0007669"/>
    <property type="project" value="TreeGrafter"/>
</dbReference>
<feature type="non-terminal residue" evidence="5">
    <location>
        <position position="1"/>
    </location>
</feature>
<evidence type="ECO:0000256" key="2">
    <source>
        <dbReference type="ARBA" id="ARBA00023002"/>
    </source>
</evidence>
<dbReference type="PANTHER" id="PTHR11632">
    <property type="entry name" value="SUCCINATE DEHYDROGENASE 2 FLAVOPROTEIN SUBUNIT"/>
    <property type="match status" value="1"/>
</dbReference>
<keyword evidence="1" id="KW-0285">Flavoprotein</keyword>
<evidence type="ECO:0000256" key="1">
    <source>
        <dbReference type="ARBA" id="ARBA00022630"/>
    </source>
</evidence>
<dbReference type="GO" id="GO:0005886">
    <property type="term" value="C:plasma membrane"/>
    <property type="evidence" value="ECO:0007669"/>
    <property type="project" value="TreeGrafter"/>
</dbReference>
<dbReference type="EC" id="1.3.5.4" evidence="5"/>
<reference evidence="5" key="1">
    <citation type="submission" date="2019-03" db="EMBL/GenBank/DDBJ databases">
        <title>Single cell metagenomics reveals metabolic interactions within the superorganism composed of flagellate Streblomastix strix and complex community of Bacteroidetes bacteria on its surface.</title>
        <authorList>
            <person name="Treitli S.C."/>
            <person name="Kolisko M."/>
            <person name="Husnik F."/>
            <person name="Keeling P."/>
            <person name="Hampl V."/>
        </authorList>
    </citation>
    <scope>NUCLEOTIDE SEQUENCE</scope>
    <source>
        <strain evidence="5">STM</strain>
    </source>
</reference>
<dbReference type="InterPro" id="IPR030664">
    <property type="entry name" value="SdhA/FrdA/AprA"/>
</dbReference>
<proteinExistence type="predicted"/>
<organism evidence="5">
    <name type="scientific">termite gut metagenome</name>
    <dbReference type="NCBI Taxonomy" id="433724"/>
    <lineage>
        <taxon>unclassified sequences</taxon>
        <taxon>metagenomes</taxon>
        <taxon>organismal metagenomes</taxon>
    </lineage>
</organism>
<feature type="domain" description="Fumarate reductase/succinate dehydrogenase flavoprotein-like C-terminal" evidence="4">
    <location>
        <begin position="130"/>
        <end position="194"/>
    </location>
</feature>
<dbReference type="GO" id="GO:0008177">
    <property type="term" value="F:succinate dehydrogenase (quinone) activity"/>
    <property type="evidence" value="ECO:0007669"/>
    <property type="project" value="UniProtKB-EC"/>
</dbReference>
<accession>A0A5J4P7K1</accession>
<feature type="domain" description="FAD-dependent oxidoreductase 2 FAD-binding" evidence="3">
    <location>
        <begin position="14"/>
        <end position="68"/>
    </location>
</feature>
<dbReference type="FunFam" id="1.20.58.100:FF:000003">
    <property type="entry name" value="Succinate dehydrogenase flavoprotein subunit"/>
    <property type="match status" value="1"/>
</dbReference>
<dbReference type="Gene3D" id="3.90.700.10">
    <property type="entry name" value="Succinate dehydrogenase/fumarate reductase flavoprotein, catalytic domain"/>
    <property type="match status" value="1"/>
</dbReference>
<dbReference type="SUPFAM" id="SSF46977">
    <property type="entry name" value="Succinate dehydrogenase/fumarate reductase flavoprotein C-terminal domain"/>
    <property type="match status" value="1"/>
</dbReference>
<dbReference type="EMBL" id="SNRY01010710">
    <property type="protein sequence ID" value="KAA6305425.1"/>
    <property type="molecule type" value="Genomic_DNA"/>
</dbReference>
<dbReference type="Pfam" id="PF02910">
    <property type="entry name" value="Succ_DH_flav_C"/>
    <property type="match status" value="1"/>
</dbReference>
<protein>
    <submittedName>
        <fullName evidence="5">Succinate dehydrogenase/fumarate reductase flavoprotein subunit</fullName>
        <ecNumber evidence="5">1.3.5.1</ecNumber>
        <ecNumber evidence="5">1.3.5.4</ecNumber>
    </submittedName>
</protein>
<dbReference type="GO" id="GO:0009061">
    <property type="term" value="P:anaerobic respiration"/>
    <property type="evidence" value="ECO:0007669"/>
    <property type="project" value="TreeGrafter"/>
</dbReference>